<gene>
    <name evidence="1" type="ORF">TNCT_517471</name>
</gene>
<keyword evidence="2" id="KW-1185">Reference proteome</keyword>
<organism evidence="1 2">
    <name type="scientific">Trichonephila clavata</name>
    <name type="common">Joro spider</name>
    <name type="synonym">Nephila clavata</name>
    <dbReference type="NCBI Taxonomy" id="2740835"/>
    <lineage>
        <taxon>Eukaryota</taxon>
        <taxon>Metazoa</taxon>
        <taxon>Ecdysozoa</taxon>
        <taxon>Arthropoda</taxon>
        <taxon>Chelicerata</taxon>
        <taxon>Arachnida</taxon>
        <taxon>Araneae</taxon>
        <taxon>Araneomorphae</taxon>
        <taxon>Entelegynae</taxon>
        <taxon>Araneoidea</taxon>
        <taxon>Nephilidae</taxon>
        <taxon>Trichonephila</taxon>
    </lineage>
</organism>
<sequence length="184" mass="21148">MNSHIVRPLTGFQNDFQTKSSNDKTEVSQKHVHSAVFHVENNSILNTFLWVSFFVGITQVHRELGHGTRIVFLCIGSIQYRQTSRTMKMGKTRSLLFEDKTRITSRLYFQTSPIVSLCTFCYLSHLSLSPYRVFEPLRKHKSPATKSLVLTILYYVVSAPSKIPDHSCICQPSPFTRCLRRCSN</sequence>
<name>A0A8X6M0P9_TRICU</name>
<proteinExistence type="predicted"/>
<comment type="caution">
    <text evidence="1">The sequence shown here is derived from an EMBL/GenBank/DDBJ whole genome shotgun (WGS) entry which is preliminary data.</text>
</comment>
<evidence type="ECO:0000313" key="2">
    <source>
        <dbReference type="Proteomes" id="UP000887116"/>
    </source>
</evidence>
<dbReference type="EMBL" id="BMAO01028836">
    <property type="protein sequence ID" value="GFR27697.1"/>
    <property type="molecule type" value="Genomic_DNA"/>
</dbReference>
<dbReference type="AlphaFoldDB" id="A0A8X6M0P9"/>
<accession>A0A8X6M0P9</accession>
<dbReference type="Proteomes" id="UP000887116">
    <property type="component" value="Unassembled WGS sequence"/>
</dbReference>
<reference evidence="1" key="1">
    <citation type="submission" date="2020-07" db="EMBL/GenBank/DDBJ databases">
        <title>Multicomponent nature underlies the extraordinary mechanical properties of spider dragline silk.</title>
        <authorList>
            <person name="Kono N."/>
            <person name="Nakamura H."/>
            <person name="Mori M."/>
            <person name="Yoshida Y."/>
            <person name="Ohtoshi R."/>
            <person name="Malay A.D."/>
            <person name="Moran D.A.P."/>
            <person name="Tomita M."/>
            <person name="Numata K."/>
            <person name="Arakawa K."/>
        </authorList>
    </citation>
    <scope>NUCLEOTIDE SEQUENCE</scope>
</reference>
<evidence type="ECO:0000313" key="1">
    <source>
        <dbReference type="EMBL" id="GFR27697.1"/>
    </source>
</evidence>
<protein>
    <submittedName>
        <fullName evidence="1">Uncharacterized protein</fullName>
    </submittedName>
</protein>